<feature type="non-terminal residue" evidence="2">
    <location>
        <position position="1"/>
    </location>
</feature>
<dbReference type="Proteomes" id="UP001189429">
    <property type="component" value="Unassembled WGS sequence"/>
</dbReference>
<feature type="non-terminal residue" evidence="2">
    <location>
        <position position="171"/>
    </location>
</feature>
<evidence type="ECO:0000313" key="2">
    <source>
        <dbReference type="EMBL" id="CAK0889044.1"/>
    </source>
</evidence>
<comment type="caution">
    <text evidence="2">The sequence shown here is derived from an EMBL/GenBank/DDBJ whole genome shotgun (WGS) entry which is preliminary data.</text>
</comment>
<feature type="compositionally biased region" description="Basic and acidic residues" evidence="1">
    <location>
        <begin position="82"/>
        <end position="93"/>
    </location>
</feature>
<evidence type="ECO:0000256" key="1">
    <source>
        <dbReference type="SAM" id="MobiDB-lite"/>
    </source>
</evidence>
<organism evidence="2 3">
    <name type="scientific">Prorocentrum cordatum</name>
    <dbReference type="NCBI Taxonomy" id="2364126"/>
    <lineage>
        <taxon>Eukaryota</taxon>
        <taxon>Sar</taxon>
        <taxon>Alveolata</taxon>
        <taxon>Dinophyceae</taxon>
        <taxon>Prorocentrales</taxon>
        <taxon>Prorocentraceae</taxon>
        <taxon>Prorocentrum</taxon>
    </lineage>
</organism>
<gene>
    <name evidence="2" type="ORF">PCOR1329_LOCUS69698</name>
</gene>
<keyword evidence="3" id="KW-1185">Reference proteome</keyword>
<protein>
    <submittedName>
        <fullName evidence="2">Uncharacterized protein</fullName>
    </submittedName>
</protein>
<name>A0ABN9WU37_9DINO</name>
<reference evidence="2" key="1">
    <citation type="submission" date="2023-10" db="EMBL/GenBank/DDBJ databases">
        <authorList>
            <person name="Chen Y."/>
            <person name="Shah S."/>
            <person name="Dougan E. K."/>
            <person name="Thang M."/>
            <person name="Chan C."/>
        </authorList>
    </citation>
    <scope>NUCLEOTIDE SEQUENCE [LARGE SCALE GENOMIC DNA]</scope>
</reference>
<feature type="compositionally biased region" description="Low complexity" evidence="1">
    <location>
        <begin position="69"/>
        <end position="81"/>
    </location>
</feature>
<accession>A0ABN9WU37</accession>
<dbReference type="EMBL" id="CAUYUJ010019164">
    <property type="protein sequence ID" value="CAK0889044.1"/>
    <property type="molecule type" value="Genomic_DNA"/>
</dbReference>
<feature type="region of interest" description="Disordered" evidence="1">
    <location>
        <begin position="27"/>
        <end position="120"/>
    </location>
</feature>
<proteinExistence type="predicted"/>
<sequence>VIRGVAPWQDTALDEMAAGVARRVRRSWPGAPRCARSSATPAPVGGQFPGAARSGGRRAPAVARRRAAPLRARAPGAPAPARAERARAPEGRGARGRPHAIPRGVARAREGAPWRGGGAVPEGWRRHPLRLPVEPRLQEAWRGSLQAPVAVAGVWGQSLDAGAQGVRARKV</sequence>
<feature type="compositionally biased region" description="Low complexity" evidence="1">
    <location>
        <begin position="49"/>
        <end position="62"/>
    </location>
</feature>
<evidence type="ECO:0000313" key="3">
    <source>
        <dbReference type="Proteomes" id="UP001189429"/>
    </source>
</evidence>